<dbReference type="EMBL" id="AYXG01000018">
    <property type="protein sequence ID" value="EWC64227.1"/>
    <property type="molecule type" value="Genomic_DNA"/>
</dbReference>
<evidence type="ECO:0000313" key="2">
    <source>
        <dbReference type="Proteomes" id="UP000019277"/>
    </source>
</evidence>
<organism evidence="1 2">
    <name type="scientific">Actinokineospora spheciospongiae</name>
    <dbReference type="NCBI Taxonomy" id="909613"/>
    <lineage>
        <taxon>Bacteria</taxon>
        <taxon>Bacillati</taxon>
        <taxon>Actinomycetota</taxon>
        <taxon>Actinomycetes</taxon>
        <taxon>Pseudonocardiales</taxon>
        <taxon>Pseudonocardiaceae</taxon>
        <taxon>Actinokineospora</taxon>
    </lineage>
</organism>
<dbReference type="eggNOG" id="ENOG502ZMWA">
    <property type="taxonomic scope" value="Bacteria"/>
</dbReference>
<name>W7J5B8_9PSEU</name>
<gene>
    <name evidence="1" type="ORF">UO65_0432</name>
</gene>
<reference evidence="1 2" key="1">
    <citation type="journal article" date="2014" name="Genome Announc.">
        <title>Draft Genome Sequence of the Antitrypanosomally Active Sponge-Associated Bacterium Actinokineospora sp. Strain EG49.</title>
        <authorList>
            <person name="Harjes J."/>
            <person name="Ryu T."/>
            <person name="Abdelmohsen U.R."/>
            <person name="Moitinho-Silva L."/>
            <person name="Horn H."/>
            <person name="Ravasi T."/>
            <person name="Hentschel U."/>
        </authorList>
    </citation>
    <scope>NUCLEOTIDE SEQUENCE [LARGE SCALE GENOMIC DNA]</scope>
    <source>
        <strain evidence="1 2">EG49</strain>
    </source>
</reference>
<sequence length="635" mass="69262">MDFSSASGMFSGINQNSPNHGTQNYITAALDGEALASLLRRTAPQTVAADGLSWLRARFVRPTGFDAMLSRVRPEGSTLLLGGKSGAGKEATARMLLSRTEGEPIRLISVQPEDGGSLIEPDAVLSGDNLLLHLSEADEKTFDACCRRLVGLRAEVAVKRARLVVVLPPWAERRLPPDLRPLCTEVVAPDRIAVLRSHLETHDLDLRADEVPADLRGQIEELGMDGVAELVHHAVATAGGIIERLRTALAVIHEQASAVTRMMSDLDTRARALSAALALLEGGSVDVVAAAERELLEQVEYTEEPAPQLQDVGLTIRASRLQAVVEQRRVRFDNTWRGQAVLAHLWDAYPQMHAVFASWVSAVGLDRTTDDADLERITERFVSQAMRAGYVDDVLSVVVNWADKRKPLREQALALLGRAAVDDRFGYLARRRVYFWSRDPALSPALAEAVVAVCERVLGVDFPNQAIVRLRYLAEHPDAATAALATAALVRLTEDRQMLRRFLADGESTTRPAVFRAVVRPERLVSAGPGGKSLLANSAVRAQVVAGWRAALADEGWADTAMTWMATGSPAVMDVLVTACAGAWGPLADLFAANRRLLRLSPEDERVRRAAIDMERRIQLVRDPLAVGTKEEQRC</sequence>
<accession>W7J5B8</accession>
<comment type="caution">
    <text evidence="1">The sequence shown here is derived from an EMBL/GenBank/DDBJ whole genome shotgun (WGS) entry which is preliminary data.</text>
</comment>
<evidence type="ECO:0000313" key="1">
    <source>
        <dbReference type="EMBL" id="EWC64227.1"/>
    </source>
</evidence>
<dbReference type="STRING" id="909613.UO65_0432"/>
<keyword evidence="2" id="KW-1185">Reference proteome</keyword>
<protein>
    <submittedName>
        <fullName evidence="1">Uncharacterized protein</fullName>
    </submittedName>
</protein>
<proteinExistence type="predicted"/>
<dbReference type="Proteomes" id="UP000019277">
    <property type="component" value="Unassembled WGS sequence"/>
</dbReference>
<dbReference type="AlphaFoldDB" id="W7J5B8"/>